<dbReference type="InterPro" id="IPR006762">
    <property type="entry name" value="Gtr1_RagA"/>
</dbReference>
<organism evidence="5 6">
    <name type="scientific">Piedraia hortae CBS 480.64</name>
    <dbReference type="NCBI Taxonomy" id="1314780"/>
    <lineage>
        <taxon>Eukaryota</taxon>
        <taxon>Fungi</taxon>
        <taxon>Dikarya</taxon>
        <taxon>Ascomycota</taxon>
        <taxon>Pezizomycotina</taxon>
        <taxon>Dothideomycetes</taxon>
        <taxon>Dothideomycetidae</taxon>
        <taxon>Capnodiales</taxon>
        <taxon>Piedraiaceae</taxon>
        <taxon>Piedraia</taxon>
    </lineage>
</organism>
<accession>A0A6A7BSI4</accession>
<dbReference type="GO" id="GO:0010507">
    <property type="term" value="P:negative regulation of autophagy"/>
    <property type="evidence" value="ECO:0007669"/>
    <property type="project" value="TreeGrafter"/>
</dbReference>
<proteinExistence type="inferred from homology"/>
<dbReference type="GO" id="GO:0000329">
    <property type="term" value="C:fungal-type vacuole membrane"/>
    <property type="evidence" value="ECO:0007669"/>
    <property type="project" value="TreeGrafter"/>
</dbReference>
<keyword evidence="6" id="KW-1185">Reference proteome</keyword>
<dbReference type="InterPro" id="IPR027417">
    <property type="entry name" value="P-loop_NTPase"/>
</dbReference>
<comment type="function">
    <text evidence="4">GTPase involved in activation of the TORC1 signaling pathway, which promotes growth and represses autophagy in nutrient-rich conditions.</text>
</comment>
<evidence type="ECO:0000256" key="3">
    <source>
        <dbReference type="ARBA" id="ARBA00023134"/>
    </source>
</evidence>
<dbReference type="GO" id="GO:1990131">
    <property type="term" value="C:Gtr1-Gtr2 GTPase complex"/>
    <property type="evidence" value="ECO:0007669"/>
    <property type="project" value="UniProtKB-UniRule"/>
</dbReference>
<evidence type="ECO:0000313" key="6">
    <source>
        <dbReference type="Proteomes" id="UP000799421"/>
    </source>
</evidence>
<comment type="subunit">
    <text evidence="4">Component of the GSE complex.</text>
</comment>
<reference evidence="5" key="1">
    <citation type="journal article" date="2020" name="Stud. Mycol.">
        <title>101 Dothideomycetes genomes: a test case for predicting lifestyles and emergence of pathogens.</title>
        <authorList>
            <person name="Haridas S."/>
            <person name="Albert R."/>
            <person name="Binder M."/>
            <person name="Bloem J."/>
            <person name="Labutti K."/>
            <person name="Salamov A."/>
            <person name="Andreopoulos B."/>
            <person name="Baker S."/>
            <person name="Barry K."/>
            <person name="Bills G."/>
            <person name="Bluhm B."/>
            <person name="Cannon C."/>
            <person name="Castanera R."/>
            <person name="Culley D."/>
            <person name="Daum C."/>
            <person name="Ezra D."/>
            <person name="Gonzalez J."/>
            <person name="Henrissat B."/>
            <person name="Kuo A."/>
            <person name="Liang C."/>
            <person name="Lipzen A."/>
            <person name="Lutzoni F."/>
            <person name="Magnuson J."/>
            <person name="Mondo S."/>
            <person name="Nolan M."/>
            <person name="Ohm R."/>
            <person name="Pangilinan J."/>
            <person name="Park H.-J."/>
            <person name="Ramirez L."/>
            <person name="Alfaro M."/>
            <person name="Sun H."/>
            <person name="Tritt A."/>
            <person name="Yoshinaga Y."/>
            <person name="Zwiers L.-H."/>
            <person name="Turgeon B."/>
            <person name="Goodwin S."/>
            <person name="Spatafora J."/>
            <person name="Crous P."/>
            <person name="Grigoriev I."/>
        </authorList>
    </citation>
    <scope>NUCLEOTIDE SEQUENCE</scope>
    <source>
        <strain evidence="5">CBS 480.64</strain>
    </source>
</reference>
<sequence>MQSRRRGHSPKVLIMGTKNSGKSSIRKIVLEKLLPADTLFLEPTLEMESSTLHSFITTEAIEIPSITASNTPPPSHTLPPVLCTAPINLSTIGSIIWLIDVQDELLPSITSMVQIAVYLAEYHPRVNLEVFIHKVDGLTDEYGWDLYREVRQRAQDELGDSGFDPANRLSIAFHQTSIYDRTVFEAMSRVVQKIIPQLPGMEALLNKLCSTCRIQKAYLLDTGSKLFVATDASPTFTRDYELCAHFVDVVADIKQLYDWREGVDGGDGDGDAHKEEDSTAIGESTLTYDPAGETFMYAREMAPALSLVCIMGKGCGPQQRVRVDYNVELIHEALLAIFYTR</sequence>
<comment type="similarity">
    <text evidence="1 4">Belongs to the GTR/RAG GTP-binding protein family.</text>
</comment>
<dbReference type="PANTHER" id="PTHR11259">
    <property type="entry name" value="RAS-RELATED GTP BINDING RAG/GTR YEAST"/>
    <property type="match status" value="1"/>
</dbReference>
<dbReference type="SUPFAM" id="SSF52540">
    <property type="entry name" value="P-loop containing nucleoside triphosphate hydrolases"/>
    <property type="match status" value="1"/>
</dbReference>
<dbReference type="EMBL" id="MU006024">
    <property type="protein sequence ID" value="KAF2857887.1"/>
    <property type="molecule type" value="Genomic_DNA"/>
</dbReference>
<dbReference type="AlphaFoldDB" id="A0A6A7BSI4"/>
<dbReference type="Gene3D" id="3.40.50.300">
    <property type="entry name" value="P-loop containing nucleotide triphosphate hydrolases"/>
    <property type="match status" value="1"/>
</dbReference>
<protein>
    <recommendedName>
        <fullName evidence="4">GTP-binding protein</fullName>
    </recommendedName>
</protein>
<dbReference type="Proteomes" id="UP000799421">
    <property type="component" value="Unassembled WGS sequence"/>
</dbReference>
<dbReference type="OrthoDB" id="26136at2759"/>
<dbReference type="Gene3D" id="3.30.450.190">
    <property type="match status" value="1"/>
</dbReference>
<keyword evidence="3 4" id="KW-0342">GTP-binding</keyword>
<keyword evidence="2 4" id="KW-0547">Nucleotide-binding</keyword>
<gene>
    <name evidence="5" type="ORF">K470DRAFT_222457</name>
</gene>
<evidence type="ECO:0000256" key="2">
    <source>
        <dbReference type="ARBA" id="ARBA00022741"/>
    </source>
</evidence>
<name>A0A6A7BSI4_9PEZI</name>
<dbReference type="GO" id="GO:1904263">
    <property type="term" value="P:positive regulation of TORC1 signaling"/>
    <property type="evidence" value="ECO:0007669"/>
    <property type="project" value="TreeGrafter"/>
</dbReference>
<evidence type="ECO:0000256" key="4">
    <source>
        <dbReference type="RuleBase" id="RU367014"/>
    </source>
</evidence>
<dbReference type="PANTHER" id="PTHR11259:SF2">
    <property type="entry name" value="GH16429P"/>
    <property type="match status" value="1"/>
</dbReference>
<dbReference type="Pfam" id="PF04670">
    <property type="entry name" value="Gtr1_RagA"/>
    <property type="match status" value="1"/>
</dbReference>
<dbReference type="GO" id="GO:0005634">
    <property type="term" value="C:nucleus"/>
    <property type="evidence" value="ECO:0007669"/>
    <property type="project" value="TreeGrafter"/>
</dbReference>
<dbReference type="GO" id="GO:0009267">
    <property type="term" value="P:cellular response to starvation"/>
    <property type="evidence" value="ECO:0007669"/>
    <property type="project" value="TreeGrafter"/>
</dbReference>
<evidence type="ECO:0000313" key="5">
    <source>
        <dbReference type="EMBL" id="KAF2857887.1"/>
    </source>
</evidence>
<dbReference type="GO" id="GO:0005525">
    <property type="term" value="F:GTP binding"/>
    <property type="evidence" value="ECO:0007669"/>
    <property type="project" value="UniProtKB-UniRule"/>
</dbReference>
<dbReference type="GO" id="GO:0003924">
    <property type="term" value="F:GTPase activity"/>
    <property type="evidence" value="ECO:0007669"/>
    <property type="project" value="UniProtKB-UniRule"/>
</dbReference>
<evidence type="ECO:0000256" key="1">
    <source>
        <dbReference type="ARBA" id="ARBA00007756"/>
    </source>
</evidence>